<dbReference type="NCBIfam" id="TIGR01484">
    <property type="entry name" value="HAD-SF-IIB"/>
    <property type="match status" value="1"/>
</dbReference>
<dbReference type="AlphaFoldDB" id="A0A1V4IDB1"/>
<dbReference type="InterPro" id="IPR000150">
    <property type="entry name" value="Cof"/>
</dbReference>
<dbReference type="SUPFAM" id="SSF56784">
    <property type="entry name" value="HAD-like"/>
    <property type="match status" value="1"/>
</dbReference>
<dbReference type="STRING" id="1450648.CLORY_38720"/>
<name>A0A1V4IDB1_9CLOT</name>
<dbReference type="OrthoDB" id="9781413at2"/>
<proteinExistence type="predicted"/>
<dbReference type="GO" id="GO:0005829">
    <property type="term" value="C:cytosol"/>
    <property type="evidence" value="ECO:0007669"/>
    <property type="project" value="TreeGrafter"/>
</dbReference>
<evidence type="ECO:0000313" key="2">
    <source>
        <dbReference type="Proteomes" id="UP000190080"/>
    </source>
</evidence>
<dbReference type="Gene3D" id="3.30.1240.10">
    <property type="match status" value="1"/>
</dbReference>
<dbReference type="InterPro" id="IPR023214">
    <property type="entry name" value="HAD_sf"/>
</dbReference>
<organism evidence="1 2">
    <name type="scientific">Clostridium oryzae</name>
    <dbReference type="NCBI Taxonomy" id="1450648"/>
    <lineage>
        <taxon>Bacteria</taxon>
        <taxon>Bacillati</taxon>
        <taxon>Bacillota</taxon>
        <taxon>Clostridia</taxon>
        <taxon>Eubacteriales</taxon>
        <taxon>Clostridiaceae</taxon>
        <taxon>Clostridium</taxon>
    </lineage>
</organism>
<comment type="caution">
    <text evidence="1">The sequence shown here is derived from an EMBL/GenBank/DDBJ whole genome shotgun (WGS) entry which is preliminary data.</text>
</comment>
<keyword evidence="2" id="KW-1185">Reference proteome</keyword>
<dbReference type="EC" id="3.1.3.-" evidence="1"/>
<dbReference type="PANTHER" id="PTHR10000:SF8">
    <property type="entry name" value="HAD SUPERFAMILY HYDROLASE-LIKE, TYPE 3"/>
    <property type="match status" value="1"/>
</dbReference>
<dbReference type="SFLD" id="SFLDS00003">
    <property type="entry name" value="Haloacid_Dehalogenase"/>
    <property type="match status" value="1"/>
</dbReference>
<dbReference type="InterPro" id="IPR036412">
    <property type="entry name" value="HAD-like_sf"/>
</dbReference>
<dbReference type="Gene3D" id="3.40.50.1000">
    <property type="entry name" value="HAD superfamily/HAD-like"/>
    <property type="match status" value="1"/>
</dbReference>
<dbReference type="GO" id="GO:0000287">
    <property type="term" value="F:magnesium ion binding"/>
    <property type="evidence" value="ECO:0007669"/>
    <property type="project" value="TreeGrafter"/>
</dbReference>
<gene>
    <name evidence="1" type="ORF">CLORY_38720</name>
</gene>
<dbReference type="GO" id="GO:0016791">
    <property type="term" value="F:phosphatase activity"/>
    <property type="evidence" value="ECO:0007669"/>
    <property type="project" value="TreeGrafter"/>
</dbReference>
<reference evidence="1 2" key="1">
    <citation type="submission" date="2017-03" db="EMBL/GenBank/DDBJ databases">
        <title>Genome sequence of Clostridium oryzae DSM 28571.</title>
        <authorList>
            <person name="Poehlein A."/>
            <person name="Daniel R."/>
        </authorList>
    </citation>
    <scope>NUCLEOTIDE SEQUENCE [LARGE SCALE GENOMIC DNA]</scope>
    <source>
        <strain evidence="1 2">DSM 28571</strain>
    </source>
</reference>
<dbReference type="NCBIfam" id="TIGR00099">
    <property type="entry name" value="Cof-subfamily"/>
    <property type="match status" value="1"/>
</dbReference>
<dbReference type="SFLD" id="SFLDG01140">
    <property type="entry name" value="C2.B:_Phosphomannomutase_and_P"/>
    <property type="match status" value="1"/>
</dbReference>
<protein>
    <submittedName>
        <fullName evidence="1">Putative phosphatase</fullName>
        <ecNumber evidence="1">3.1.3.-</ecNumber>
    </submittedName>
</protein>
<evidence type="ECO:0000313" key="1">
    <source>
        <dbReference type="EMBL" id="OPJ57909.1"/>
    </source>
</evidence>
<dbReference type="Proteomes" id="UP000190080">
    <property type="component" value="Unassembled WGS sequence"/>
</dbReference>
<sequence length="254" mass="28498">MFDVIVLDLDGTILKDNKTVSKLTLSTLKKFEDMGKQIIIATARPPRLGSIELPEVLQKEFMLFYNGAEIHHNKKKIYSSCISLDSAEYIRNLVLTQYTHCKIGFELDDELYTNLTTENIFGTNQYTKIDLNTFKLKPVTKILLDMSSIDDINALRSKLPYDCNLIVTDKGQLGQIMKKGVSKLNGLNHILDKLNISINKTIFFGDDTNDIELINACGTGVAMGNAVTEVKQVADYVTLSNEEDGVAYFLNELI</sequence>
<keyword evidence="1" id="KW-0378">Hydrolase</keyword>
<dbReference type="Pfam" id="PF08282">
    <property type="entry name" value="Hydrolase_3"/>
    <property type="match status" value="1"/>
</dbReference>
<dbReference type="PANTHER" id="PTHR10000">
    <property type="entry name" value="PHOSPHOSERINE PHOSPHATASE"/>
    <property type="match status" value="1"/>
</dbReference>
<dbReference type="InterPro" id="IPR006379">
    <property type="entry name" value="HAD-SF_hydro_IIB"/>
</dbReference>
<dbReference type="EMBL" id="MZGV01000069">
    <property type="protein sequence ID" value="OPJ57909.1"/>
    <property type="molecule type" value="Genomic_DNA"/>
</dbReference>
<accession>A0A1V4IDB1</accession>